<feature type="compositionally biased region" description="Acidic residues" evidence="1">
    <location>
        <begin position="25"/>
        <end position="40"/>
    </location>
</feature>
<feature type="region of interest" description="Disordered" evidence="1">
    <location>
        <begin position="25"/>
        <end position="124"/>
    </location>
</feature>
<sequence>MIQKGMISIEEARVKLVKRAISGEEEEDLSWDLDDEGDGTEAEKDRKVSEENVVLEEEKVESREVSSSSSKDSDISVISTQPSLREVEDLGWDQMEDDIRSNEDKSAEETGQCSRGRRGFNLGY</sequence>
<protein>
    <submittedName>
        <fullName evidence="2">Uncharacterized protein</fullName>
    </submittedName>
</protein>
<feature type="compositionally biased region" description="Low complexity" evidence="1">
    <location>
        <begin position="65"/>
        <end position="79"/>
    </location>
</feature>
<gene>
    <name evidence="2" type="ORF">F2Q70_00027125</name>
</gene>
<dbReference type="AlphaFoldDB" id="A0A8S9L2G8"/>
<accession>A0A8S9L2G8</accession>
<feature type="compositionally biased region" description="Basic and acidic residues" evidence="1">
    <location>
        <begin position="97"/>
        <end position="108"/>
    </location>
</feature>
<evidence type="ECO:0000256" key="1">
    <source>
        <dbReference type="SAM" id="MobiDB-lite"/>
    </source>
</evidence>
<proteinExistence type="predicted"/>
<organism evidence="2">
    <name type="scientific">Brassica cretica</name>
    <name type="common">Mustard</name>
    <dbReference type="NCBI Taxonomy" id="69181"/>
    <lineage>
        <taxon>Eukaryota</taxon>
        <taxon>Viridiplantae</taxon>
        <taxon>Streptophyta</taxon>
        <taxon>Embryophyta</taxon>
        <taxon>Tracheophyta</taxon>
        <taxon>Spermatophyta</taxon>
        <taxon>Magnoliopsida</taxon>
        <taxon>eudicotyledons</taxon>
        <taxon>Gunneridae</taxon>
        <taxon>Pentapetalae</taxon>
        <taxon>rosids</taxon>
        <taxon>malvids</taxon>
        <taxon>Brassicales</taxon>
        <taxon>Brassicaceae</taxon>
        <taxon>Brassiceae</taxon>
        <taxon>Brassica</taxon>
    </lineage>
</organism>
<feature type="compositionally biased region" description="Basic and acidic residues" evidence="1">
    <location>
        <begin position="41"/>
        <end position="64"/>
    </location>
</feature>
<dbReference type="EMBL" id="QGKY02000094">
    <property type="protein sequence ID" value="KAF2601524.1"/>
    <property type="molecule type" value="Genomic_DNA"/>
</dbReference>
<evidence type="ECO:0000313" key="2">
    <source>
        <dbReference type="EMBL" id="KAF2601524.1"/>
    </source>
</evidence>
<reference evidence="2" key="1">
    <citation type="submission" date="2019-12" db="EMBL/GenBank/DDBJ databases">
        <title>Genome sequencing and annotation of Brassica cretica.</title>
        <authorList>
            <person name="Studholme D.J."/>
            <person name="Sarris P.F."/>
        </authorList>
    </citation>
    <scope>NUCLEOTIDE SEQUENCE</scope>
    <source>
        <strain evidence="2">PFS-102/07</strain>
        <tissue evidence="2">Leaf</tissue>
    </source>
</reference>
<name>A0A8S9L2G8_BRACR</name>
<comment type="caution">
    <text evidence="2">The sequence shown here is derived from an EMBL/GenBank/DDBJ whole genome shotgun (WGS) entry which is preliminary data.</text>
</comment>